<evidence type="ECO:0000259" key="3">
    <source>
        <dbReference type="Pfam" id="PF10342"/>
    </source>
</evidence>
<dbReference type="EMBL" id="RCNU01000002">
    <property type="protein sequence ID" value="RWQ98322.1"/>
    <property type="molecule type" value="Genomic_DNA"/>
</dbReference>
<evidence type="ECO:0000256" key="2">
    <source>
        <dbReference type="SAM" id="SignalP"/>
    </source>
</evidence>
<proteinExistence type="predicted"/>
<evidence type="ECO:0000313" key="5">
    <source>
        <dbReference type="Proteomes" id="UP000283841"/>
    </source>
</evidence>
<dbReference type="Proteomes" id="UP000283841">
    <property type="component" value="Unassembled WGS sequence"/>
</dbReference>
<keyword evidence="5" id="KW-1185">Reference proteome</keyword>
<dbReference type="GeneID" id="39599275"/>
<reference evidence="4 5" key="1">
    <citation type="journal article" date="2018" name="Front. Microbiol.">
        <title>Genomic and genetic insights into a cosmopolitan fungus, Paecilomyces variotii (Eurotiales).</title>
        <authorList>
            <person name="Urquhart A.S."/>
            <person name="Mondo S.J."/>
            <person name="Makela M.R."/>
            <person name="Hane J.K."/>
            <person name="Wiebenga A."/>
            <person name="He G."/>
            <person name="Mihaltcheva S."/>
            <person name="Pangilinan J."/>
            <person name="Lipzen A."/>
            <person name="Barry K."/>
            <person name="de Vries R.P."/>
            <person name="Grigoriev I.V."/>
            <person name="Idnurm A."/>
        </authorList>
    </citation>
    <scope>NUCLEOTIDE SEQUENCE [LARGE SCALE GENOMIC DNA]</scope>
    <source>
        <strain evidence="4 5">CBS 101075</strain>
    </source>
</reference>
<dbReference type="Pfam" id="PF10342">
    <property type="entry name" value="Kre9_KNH"/>
    <property type="match status" value="1"/>
</dbReference>
<feature type="signal peptide" evidence="2">
    <location>
        <begin position="1"/>
        <end position="18"/>
    </location>
</feature>
<keyword evidence="1 2" id="KW-0732">Signal</keyword>
<dbReference type="AlphaFoldDB" id="A0A443I2N9"/>
<sequence length="114" mass="12049">MRPIFGLTFVGLTALVQGLTITSPKAGDVVSLSGGLVIRWTHNAEDPNPIGISLVNNSTNFARRLASHVDTTLDSYAVSLNQGYVGNGYQIALIPMEPGNGDKAGFSGKFQITQ</sequence>
<feature type="chain" id="PRO_5019210470" description="Yeast cell wall synthesis Kre9/Knh1-like N-terminal domain-containing protein" evidence="2">
    <location>
        <begin position="19"/>
        <end position="114"/>
    </location>
</feature>
<dbReference type="InterPro" id="IPR018466">
    <property type="entry name" value="Kre9/Knh1-like_N"/>
</dbReference>
<dbReference type="RefSeq" id="XP_028487967.1">
    <property type="nucleotide sequence ID" value="XM_028629998.1"/>
</dbReference>
<name>A0A443I2N9_BYSSP</name>
<accession>A0A443I2N9</accession>
<gene>
    <name evidence="4" type="ORF">C8Q69DRAFT_458566</name>
</gene>
<feature type="domain" description="Yeast cell wall synthesis Kre9/Knh1-like N-terminal" evidence="3">
    <location>
        <begin position="23"/>
        <end position="112"/>
    </location>
</feature>
<evidence type="ECO:0000256" key="1">
    <source>
        <dbReference type="ARBA" id="ARBA00022729"/>
    </source>
</evidence>
<evidence type="ECO:0000313" key="4">
    <source>
        <dbReference type="EMBL" id="RWQ98322.1"/>
    </source>
</evidence>
<organism evidence="4 5">
    <name type="scientific">Byssochlamys spectabilis</name>
    <name type="common">Paecilomyces variotii</name>
    <dbReference type="NCBI Taxonomy" id="264951"/>
    <lineage>
        <taxon>Eukaryota</taxon>
        <taxon>Fungi</taxon>
        <taxon>Dikarya</taxon>
        <taxon>Ascomycota</taxon>
        <taxon>Pezizomycotina</taxon>
        <taxon>Eurotiomycetes</taxon>
        <taxon>Eurotiomycetidae</taxon>
        <taxon>Eurotiales</taxon>
        <taxon>Thermoascaceae</taxon>
        <taxon>Paecilomyces</taxon>
    </lineage>
</organism>
<protein>
    <recommendedName>
        <fullName evidence="3">Yeast cell wall synthesis Kre9/Knh1-like N-terminal domain-containing protein</fullName>
    </recommendedName>
</protein>
<dbReference type="VEuPathDB" id="FungiDB:C8Q69DRAFT_458566"/>
<comment type="caution">
    <text evidence="4">The sequence shown here is derived from an EMBL/GenBank/DDBJ whole genome shotgun (WGS) entry which is preliminary data.</text>
</comment>